<protein>
    <submittedName>
        <fullName evidence="2">Uncharacterized protein</fullName>
    </submittedName>
</protein>
<gene>
    <name evidence="2" type="primary">RvY_17050-1</name>
    <name evidence="2" type="synonym">RvY_17050.1</name>
    <name evidence="2" type="ORF">RvY_17050</name>
</gene>
<reference evidence="2 3" key="1">
    <citation type="journal article" date="2016" name="Nat. Commun.">
        <title>Extremotolerant tardigrade genome and improved radiotolerance of human cultured cells by tardigrade-unique protein.</title>
        <authorList>
            <person name="Hashimoto T."/>
            <person name="Horikawa D.D."/>
            <person name="Saito Y."/>
            <person name="Kuwahara H."/>
            <person name="Kozuka-Hata H."/>
            <person name="Shin-I T."/>
            <person name="Minakuchi Y."/>
            <person name="Ohishi K."/>
            <person name="Motoyama A."/>
            <person name="Aizu T."/>
            <person name="Enomoto A."/>
            <person name="Kondo K."/>
            <person name="Tanaka S."/>
            <person name="Hara Y."/>
            <person name="Koshikawa S."/>
            <person name="Sagara H."/>
            <person name="Miura T."/>
            <person name="Yokobori S."/>
            <person name="Miyagawa K."/>
            <person name="Suzuki Y."/>
            <person name="Kubo T."/>
            <person name="Oyama M."/>
            <person name="Kohara Y."/>
            <person name="Fujiyama A."/>
            <person name="Arakawa K."/>
            <person name="Katayama T."/>
            <person name="Toyoda A."/>
            <person name="Kunieda T."/>
        </authorList>
    </citation>
    <scope>NUCLEOTIDE SEQUENCE [LARGE SCALE GENOMIC DNA]</scope>
    <source>
        <strain evidence="2 3">YOKOZUNA-1</strain>
    </source>
</reference>
<keyword evidence="1" id="KW-0732">Signal</keyword>
<comment type="caution">
    <text evidence="2">The sequence shown here is derived from an EMBL/GenBank/DDBJ whole genome shotgun (WGS) entry which is preliminary data.</text>
</comment>
<dbReference type="EMBL" id="BDGG01000014">
    <property type="protein sequence ID" value="GAV07177.1"/>
    <property type="molecule type" value="Genomic_DNA"/>
</dbReference>
<evidence type="ECO:0000313" key="2">
    <source>
        <dbReference type="EMBL" id="GAV07177.1"/>
    </source>
</evidence>
<feature type="chain" id="PRO_5008899083" evidence="1">
    <location>
        <begin position="25"/>
        <end position="127"/>
    </location>
</feature>
<accession>A0A1D1W0R9</accession>
<keyword evidence="3" id="KW-1185">Reference proteome</keyword>
<proteinExistence type="predicted"/>
<feature type="signal peptide" evidence="1">
    <location>
        <begin position="1"/>
        <end position="24"/>
    </location>
</feature>
<evidence type="ECO:0000256" key="1">
    <source>
        <dbReference type="SAM" id="SignalP"/>
    </source>
</evidence>
<dbReference type="AlphaFoldDB" id="A0A1D1W0R9"/>
<name>A0A1D1W0R9_RAMVA</name>
<evidence type="ECO:0000313" key="3">
    <source>
        <dbReference type="Proteomes" id="UP000186922"/>
    </source>
</evidence>
<dbReference type="Proteomes" id="UP000186922">
    <property type="component" value="Unassembled WGS sequence"/>
</dbReference>
<organism evidence="2 3">
    <name type="scientific">Ramazzottius varieornatus</name>
    <name type="common">Water bear</name>
    <name type="synonym">Tardigrade</name>
    <dbReference type="NCBI Taxonomy" id="947166"/>
    <lineage>
        <taxon>Eukaryota</taxon>
        <taxon>Metazoa</taxon>
        <taxon>Ecdysozoa</taxon>
        <taxon>Tardigrada</taxon>
        <taxon>Eutardigrada</taxon>
        <taxon>Parachela</taxon>
        <taxon>Hypsibioidea</taxon>
        <taxon>Ramazzottiidae</taxon>
        <taxon>Ramazzottius</taxon>
    </lineage>
</organism>
<sequence>MMGPSLCITGLLVAACLFIQNADGRSLWDLVRERDEAVEIQRQVPMIQERADTPAATNGQLTYVYGYAPPPPSLGTSGPYVLYQGLAPGMVMVPLSQLNTMFSQQGRTVLKPLPDSASPNFVPMTSG</sequence>